<proteinExistence type="predicted"/>
<keyword evidence="1" id="KW-0472">Membrane</keyword>
<dbReference type="NCBIfam" id="NF033218">
    <property type="entry name" value="anchor_AmaP"/>
    <property type="match status" value="1"/>
</dbReference>
<evidence type="ECO:0000256" key="1">
    <source>
        <dbReference type="SAM" id="Phobius"/>
    </source>
</evidence>
<dbReference type="OrthoDB" id="2249586at2"/>
<reference evidence="2 3" key="1">
    <citation type="submission" date="2014-12" db="EMBL/GenBank/DDBJ databases">
        <title>Draft genome sequences of 29 type strains of Enterococci.</title>
        <authorList>
            <person name="Zhong Z."/>
            <person name="Sun Z."/>
            <person name="Liu W."/>
            <person name="Zhang W."/>
            <person name="Zhang H."/>
        </authorList>
    </citation>
    <scope>NUCLEOTIDE SEQUENCE [LARGE SCALE GENOMIC DNA]</scope>
    <source>
        <strain evidence="2 3">DSM 21207</strain>
    </source>
</reference>
<feature type="transmembrane region" description="Helical" evidence="1">
    <location>
        <begin position="55"/>
        <end position="77"/>
    </location>
</feature>
<dbReference type="EMBL" id="JXKG01000003">
    <property type="protein sequence ID" value="OJG16128.1"/>
    <property type="molecule type" value="Genomic_DNA"/>
</dbReference>
<dbReference type="Proteomes" id="UP000182835">
    <property type="component" value="Unassembled WGS sequence"/>
</dbReference>
<evidence type="ECO:0000313" key="3">
    <source>
        <dbReference type="Proteomes" id="UP000182835"/>
    </source>
</evidence>
<keyword evidence="1" id="KW-1133">Transmembrane helix</keyword>
<sequence length="189" mass="21135">MNRGIKAIGIILSLLLLIVLVMMALISAVYLQLPIGIRGVGFLRNSLTNTIFNQLLFWIAIVFAVVLLIVILVLIFYPKTKQTFVLQEDHGRLVLDKKAIEGFVRSKLASVDFVSTPKVKVRATKNKIKVYVAGQLARTSMLVDKTGTLVEEIRSELQSILGSEAQVKVEVKYDGYEENNETKNNSRVE</sequence>
<accession>A0A1L8R8Q1</accession>
<dbReference type="RefSeq" id="WP_071864149.1">
    <property type="nucleotide sequence ID" value="NZ_JBHLVQ010000033.1"/>
</dbReference>
<organism evidence="2 3">
    <name type="scientific">Enterococcus canintestini</name>
    <dbReference type="NCBI Taxonomy" id="317010"/>
    <lineage>
        <taxon>Bacteria</taxon>
        <taxon>Bacillati</taxon>
        <taxon>Bacillota</taxon>
        <taxon>Bacilli</taxon>
        <taxon>Lactobacillales</taxon>
        <taxon>Enterococcaceae</taxon>
        <taxon>Enterococcus</taxon>
    </lineage>
</organism>
<evidence type="ECO:0008006" key="4">
    <source>
        <dbReference type="Google" id="ProtNLM"/>
    </source>
</evidence>
<evidence type="ECO:0000313" key="2">
    <source>
        <dbReference type="EMBL" id="OJG16128.1"/>
    </source>
</evidence>
<dbReference type="AlphaFoldDB" id="A0A1L8R8Q1"/>
<comment type="caution">
    <text evidence="2">The sequence shown here is derived from an EMBL/GenBank/DDBJ whole genome shotgun (WGS) entry which is preliminary data.</text>
</comment>
<protein>
    <recommendedName>
        <fullName evidence="4">Alkaline shock response membrane anchor protein AmaP</fullName>
    </recommendedName>
</protein>
<gene>
    <name evidence="2" type="ORF">RU96_GL001625</name>
</gene>
<keyword evidence="1" id="KW-0812">Transmembrane</keyword>
<dbReference type="STRING" id="317010.RU96_GL001625"/>
<feature type="transmembrane region" description="Helical" evidence="1">
    <location>
        <begin position="7"/>
        <end position="35"/>
    </location>
</feature>
<name>A0A1L8R8Q1_9ENTE</name>